<gene>
    <name evidence="2" type="ORF">BN1096_560315</name>
    <name evidence="3" type="ORF">KRM00_000647</name>
    <name evidence="4" type="ORF">KRQ00_000442</name>
</gene>
<evidence type="ECO:0000313" key="2">
    <source>
        <dbReference type="EMBL" id="CDS86756.1"/>
    </source>
</evidence>
<dbReference type="EMBL" id="DAEQIJ010000002">
    <property type="protein sequence ID" value="HBH2618717.1"/>
    <property type="molecule type" value="Genomic_DNA"/>
</dbReference>
<reference evidence="3" key="2">
    <citation type="journal article" date="2018" name="Genome Biol.">
        <title>SKESA: strategic k-mer extension for scrupulous assemblies.</title>
        <authorList>
            <person name="Souvorov A."/>
            <person name="Agarwala R."/>
            <person name="Lipman D.J."/>
        </authorList>
    </citation>
    <scope>NUCLEOTIDE SEQUENCE</scope>
    <source>
        <strain evidence="4">Clostridioides</strain>
        <strain evidence="3">HN1000</strain>
    </source>
</reference>
<name>A0A069AF25_CLODI</name>
<dbReference type="Proteomes" id="UP000878956">
    <property type="component" value="Unassembled WGS sequence"/>
</dbReference>
<dbReference type="Pfam" id="PF14184">
    <property type="entry name" value="YrvL"/>
    <property type="match status" value="1"/>
</dbReference>
<evidence type="ECO:0000313" key="4">
    <source>
        <dbReference type="EMBL" id="HBH2618717.1"/>
    </source>
</evidence>
<organism evidence="2">
    <name type="scientific">Clostridioides difficile</name>
    <name type="common">Peptoclostridium difficile</name>
    <dbReference type="NCBI Taxonomy" id="1496"/>
    <lineage>
        <taxon>Bacteria</taxon>
        <taxon>Bacillati</taxon>
        <taxon>Bacillota</taxon>
        <taxon>Clostridia</taxon>
        <taxon>Peptostreptococcales</taxon>
        <taxon>Peptostreptococcaceae</taxon>
        <taxon>Clostridioides</taxon>
    </lineage>
</organism>
<sequence length="147" mass="17123">MIKISNKRRIPLGEFISVFLFFAVFFGITFCIFTVIGIGFLSFLGFEYKSLGAVLIFFLIYFCITTPIDFLCTTILDIFRYVNKLPYSIYKLCEFIIDFILTFLAMNIIDTFMDSVTIPLSTEILFALLSYLLSECMDFFDRDKKKP</sequence>
<dbReference type="EMBL" id="LK932509">
    <property type="protein sequence ID" value="CDS86756.1"/>
    <property type="molecule type" value="Genomic_DNA"/>
</dbReference>
<dbReference type="AlphaFoldDB" id="A0A069AF25"/>
<keyword evidence="1" id="KW-0472">Membrane</keyword>
<dbReference type="InterPro" id="IPR025912">
    <property type="entry name" value="YrvL"/>
</dbReference>
<dbReference type="Proteomes" id="UP000879542">
    <property type="component" value="Unassembled WGS sequence"/>
</dbReference>
<feature type="transmembrane region" description="Helical" evidence="1">
    <location>
        <begin position="51"/>
        <end position="76"/>
    </location>
</feature>
<keyword evidence="1" id="KW-0812">Transmembrane</keyword>
<dbReference type="EMBL" id="DAEPXK010000005">
    <property type="protein sequence ID" value="HBH1541190.1"/>
    <property type="molecule type" value="Genomic_DNA"/>
</dbReference>
<keyword evidence="1" id="KW-1133">Transmembrane helix</keyword>
<feature type="transmembrane region" description="Helical" evidence="1">
    <location>
        <begin position="12"/>
        <end position="45"/>
    </location>
</feature>
<evidence type="ECO:0000256" key="1">
    <source>
        <dbReference type="SAM" id="Phobius"/>
    </source>
</evidence>
<dbReference type="GeneID" id="88553741"/>
<feature type="transmembrane region" description="Helical" evidence="1">
    <location>
        <begin position="115"/>
        <end position="134"/>
    </location>
</feature>
<feature type="transmembrane region" description="Helical" evidence="1">
    <location>
        <begin position="88"/>
        <end position="109"/>
    </location>
</feature>
<proteinExistence type="predicted"/>
<dbReference type="KEGG" id="pdf:CD630DERM_13950"/>
<dbReference type="RefSeq" id="WP_003438483.1">
    <property type="nucleotide sequence ID" value="NZ_AP025558.1"/>
</dbReference>
<protein>
    <submittedName>
        <fullName evidence="2">Putative membrane protein</fullName>
    </submittedName>
    <submittedName>
        <fullName evidence="3">Regulatory YrvL family protein</fullName>
    </submittedName>
</protein>
<reference evidence="2" key="1">
    <citation type="submission" date="2014-07" db="EMBL/GenBank/DDBJ databases">
        <authorList>
            <person name="Monot Marc"/>
        </authorList>
    </citation>
    <scope>NUCLEOTIDE SEQUENCE</scope>
</reference>
<reference evidence="3" key="3">
    <citation type="submission" date="2021-06" db="EMBL/GenBank/DDBJ databases">
        <authorList>
            <consortium name="NCBI Pathogen Detection Project"/>
        </authorList>
    </citation>
    <scope>NUCLEOTIDE SEQUENCE</scope>
    <source>
        <strain evidence="4">Clostridioides</strain>
        <strain evidence="3">HN1000</strain>
    </source>
</reference>
<evidence type="ECO:0000313" key="3">
    <source>
        <dbReference type="EMBL" id="HBH1541190.1"/>
    </source>
</evidence>
<accession>A0A069AF25</accession>